<evidence type="ECO:0000313" key="3">
    <source>
        <dbReference type="Proteomes" id="UP001234989"/>
    </source>
</evidence>
<name>A0AAF0QM65_SOLVR</name>
<dbReference type="Proteomes" id="UP001234989">
    <property type="component" value="Chromosome 4"/>
</dbReference>
<dbReference type="PANTHER" id="PTHR46148">
    <property type="entry name" value="CHROMO DOMAIN-CONTAINING PROTEIN"/>
    <property type="match status" value="1"/>
</dbReference>
<accession>A0AAF0QM65</accession>
<reference evidence="2" key="1">
    <citation type="submission" date="2023-08" db="EMBL/GenBank/DDBJ databases">
        <title>A de novo genome assembly of Solanum verrucosum Schlechtendal, a Mexican diploid species geographically isolated from the other diploid A-genome species in potato relatives.</title>
        <authorList>
            <person name="Hosaka K."/>
        </authorList>
    </citation>
    <scope>NUCLEOTIDE SEQUENCE</scope>
    <source>
        <tissue evidence="2">Young leaves</tissue>
    </source>
</reference>
<keyword evidence="3" id="KW-1185">Reference proteome</keyword>
<proteinExistence type="predicted"/>
<dbReference type="Pfam" id="PF24626">
    <property type="entry name" value="SH3_Tf2-1"/>
    <property type="match status" value="1"/>
</dbReference>
<evidence type="ECO:0000313" key="2">
    <source>
        <dbReference type="EMBL" id="WMV25816.1"/>
    </source>
</evidence>
<dbReference type="PANTHER" id="PTHR46148:SF60">
    <property type="entry name" value="CHROMO DOMAIN-CONTAINING PROTEIN"/>
    <property type="match status" value="1"/>
</dbReference>
<feature type="domain" description="Tf2-1-like SH3-like" evidence="1">
    <location>
        <begin position="125"/>
        <end position="190"/>
    </location>
</feature>
<gene>
    <name evidence="2" type="ORF">MTR67_019201</name>
</gene>
<evidence type="ECO:0000259" key="1">
    <source>
        <dbReference type="Pfam" id="PF24626"/>
    </source>
</evidence>
<sequence length="201" mass="23210">MGSLACLGMSKRPLARKTQTSESEFMWFGISKKGGLLANIEVKPTFINEIKAKQFESDELVKLKGVTKIYRDLILLYWWRGMKKDIADNNYPTIIDMTQFDALYAQSRKKEYADYKVRVMAFQVGDQVLFKVSPMKEVMRFEKIFKLSPRHIGPFNVLERVGPMAYRLALKPNLSRVHPVFNMSMLKKYHGIKNISSSGTQ</sequence>
<dbReference type="InterPro" id="IPR056924">
    <property type="entry name" value="SH3_Tf2-1"/>
</dbReference>
<dbReference type="EMBL" id="CP133615">
    <property type="protein sequence ID" value="WMV25816.1"/>
    <property type="molecule type" value="Genomic_DNA"/>
</dbReference>
<dbReference type="AlphaFoldDB" id="A0AAF0QM65"/>
<protein>
    <recommendedName>
        <fullName evidence="1">Tf2-1-like SH3-like domain-containing protein</fullName>
    </recommendedName>
</protein>
<organism evidence="2 3">
    <name type="scientific">Solanum verrucosum</name>
    <dbReference type="NCBI Taxonomy" id="315347"/>
    <lineage>
        <taxon>Eukaryota</taxon>
        <taxon>Viridiplantae</taxon>
        <taxon>Streptophyta</taxon>
        <taxon>Embryophyta</taxon>
        <taxon>Tracheophyta</taxon>
        <taxon>Spermatophyta</taxon>
        <taxon>Magnoliopsida</taxon>
        <taxon>eudicotyledons</taxon>
        <taxon>Gunneridae</taxon>
        <taxon>Pentapetalae</taxon>
        <taxon>asterids</taxon>
        <taxon>lamiids</taxon>
        <taxon>Solanales</taxon>
        <taxon>Solanaceae</taxon>
        <taxon>Solanoideae</taxon>
        <taxon>Solaneae</taxon>
        <taxon>Solanum</taxon>
    </lineage>
</organism>